<protein>
    <submittedName>
        <fullName evidence="1">2003_t:CDS:1</fullName>
    </submittedName>
</protein>
<accession>A0A9N9JIX3</accession>
<dbReference type="EMBL" id="CAJVPV010055602">
    <property type="protein sequence ID" value="CAG8784732.1"/>
    <property type="molecule type" value="Genomic_DNA"/>
</dbReference>
<feature type="non-terminal residue" evidence="1">
    <location>
        <position position="1"/>
    </location>
</feature>
<evidence type="ECO:0000313" key="1">
    <source>
        <dbReference type="EMBL" id="CAG8784732.1"/>
    </source>
</evidence>
<keyword evidence="2" id="KW-1185">Reference proteome</keyword>
<comment type="caution">
    <text evidence="1">The sequence shown here is derived from an EMBL/GenBank/DDBJ whole genome shotgun (WGS) entry which is preliminary data.</text>
</comment>
<reference evidence="1" key="1">
    <citation type="submission" date="2021-06" db="EMBL/GenBank/DDBJ databases">
        <authorList>
            <person name="Kallberg Y."/>
            <person name="Tangrot J."/>
            <person name="Rosling A."/>
        </authorList>
    </citation>
    <scope>NUCLEOTIDE SEQUENCE</scope>
    <source>
        <strain evidence="1">CL551</strain>
    </source>
</reference>
<dbReference type="Proteomes" id="UP000789342">
    <property type="component" value="Unassembled WGS sequence"/>
</dbReference>
<organism evidence="1 2">
    <name type="scientific">Acaulospora morrowiae</name>
    <dbReference type="NCBI Taxonomy" id="94023"/>
    <lineage>
        <taxon>Eukaryota</taxon>
        <taxon>Fungi</taxon>
        <taxon>Fungi incertae sedis</taxon>
        <taxon>Mucoromycota</taxon>
        <taxon>Glomeromycotina</taxon>
        <taxon>Glomeromycetes</taxon>
        <taxon>Diversisporales</taxon>
        <taxon>Acaulosporaceae</taxon>
        <taxon>Acaulospora</taxon>
    </lineage>
</organism>
<name>A0A9N9JIX3_9GLOM</name>
<evidence type="ECO:0000313" key="2">
    <source>
        <dbReference type="Proteomes" id="UP000789342"/>
    </source>
</evidence>
<gene>
    <name evidence="1" type="ORF">AMORRO_LOCUS17617</name>
</gene>
<dbReference type="AlphaFoldDB" id="A0A9N9JIX3"/>
<sequence length="85" mass="9856">NDEMNYEFLYSSGSTPFVPSMQFDESSEFNEFFSPPNTNAFIPETSSLLFENVNNNYGLSIPNTVDWAEWSNWTEYIMKLQASNM</sequence>
<proteinExistence type="predicted"/>